<feature type="transmembrane region" description="Helical" evidence="1">
    <location>
        <begin position="178"/>
        <end position="199"/>
    </location>
</feature>
<sequence>MGRGPGWQAAFAVACLAAGFLPVAVGYVPEGAARLAGSFAVPAVYLALALATRRSAAMRRYWEIPLAFFGLALFVLADRYVPGFLTADVLHSPPITGNPLASTARGTVVVALDELVLTVLAVVAVLLISRSSPASISVRRGRFGRAYVIAIVGLVAFYVLTFRALSRSRFLPVHGAVGLGRYLGLTPALLVAVLANGFLEELMFRGLLMSRLNVAFGPYLATFIQAGIFASWHIGVTYAASALVLAVLFAFPLGLIGGYLTRSSGSIIPSSLFHAGADIPIYLAFLSYTS</sequence>
<feature type="transmembrane region" description="Helical" evidence="1">
    <location>
        <begin position="64"/>
        <end position="87"/>
    </location>
</feature>
<proteinExistence type="predicted"/>
<comment type="caution">
    <text evidence="3">The sequence shown here is derived from an EMBL/GenBank/DDBJ whole genome shotgun (WGS) entry which is preliminary data.</text>
</comment>
<dbReference type="PROSITE" id="PS51257">
    <property type="entry name" value="PROKAR_LIPOPROTEIN"/>
    <property type="match status" value="1"/>
</dbReference>
<dbReference type="RefSeq" id="WP_185759074.1">
    <property type="nucleotide sequence ID" value="NZ_BAAAKA010000034.1"/>
</dbReference>
<evidence type="ECO:0000256" key="1">
    <source>
        <dbReference type="SAM" id="Phobius"/>
    </source>
</evidence>
<keyword evidence="4" id="KW-1185">Reference proteome</keyword>
<dbReference type="InterPro" id="IPR003675">
    <property type="entry name" value="Rce1/LyrA-like_dom"/>
</dbReference>
<feature type="transmembrane region" description="Helical" evidence="1">
    <location>
        <begin position="272"/>
        <end position="289"/>
    </location>
</feature>
<keyword evidence="1" id="KW-0472">Membrane</keyword>
<dbReference type="EMBL" id="VFMM01000001">
    <property type="protein sequence ID" value="TQJ16858.1"/>
    <property type="molecule type" value="Genomic_DNA"/>
</dbReference>
<feature type="transmembrane region" description="Helical" evidence="1">
    <location>
        <begin position="211"/>
        <end position="232"/>
    </location>
</feature>
<organism evidence="3 4">
    <name type="scientific">Kribbella jejuensis</name>
    <dbReference type="NCBI Taxonomy" id="236068"/>
    <lineage>
        <taxon>Bacteria</taxon>
        <taxon>Bacillati</taxon>
        <taxon>Actinomycetota</taxon>
        <taxon>Actinomycetes</taxon>
        <taxon>Propionibacteriales</taxon>
        <taxon>Kribbellaceae</taxon>
        <taxon>Kribbella</taxon>
    </lineage>
</organism>
<keyword evidence="3" id="KW-0378">Hydrolase</keyword>
<feature type="transmembrane region" description="Helical" evidence="1">
    <location>
        <begin position="107"/>
        <end position="127"/>
    </location>
</feature>
<dbReference type="GO" id="GO:0080120">
    <property type="term" value="P:CAAX-box protein maturation"/>
    <property type="evidence" value="ECO:0007669"/>
    <property type="project" value="UniProtKB-ARBA"/>
</dbReference>
<name>A0A542ENC7_9ACTN</name>
<protein>
    <submittedName>
        <fullName evidence="3">CAAX prenyl protease-like protein</fullName>
    </submittedName>
</protein>
<feature type="transmembrane region" description="Helical" evidence="1">
    <location>
        <begin position="36"/>
        <end position="52"/>
    </location>
</feature>
<keyword evidence="1" id="KW-1133">Transmembrane helix</keyword>
<evidence type="ECO:0000313" key="4">
    <source>
        <dbReference type="Proteomes" id="UP000316298"/>
    </source>
</evidence>
<dbReference type="GO" id="GO:0006508">
    <property type="term" value="P:proteolysis"/>
    <property type="evidence" value="ECO:0007669"/>
    <property type="project" value="UniProtKB-KW"/>
</dbReference>
<reference evidence="3 4" key="1">
    <citation type="submission" date="2019-06" db="EMBL/GenBank/DDBJ databases">
        <title>Sequencing the genomes of 1000 actinobacteria strains.</title>
        <authorList>
            <person name="Klenk H.-P."/>
        </authorList>
    </citation>
    <scope>NUCLEOTIDE SEQUENCE [LARGE SCALE GENOMIC DNA]</scope>
    <source>
        <strain evidence="3 4">DSM 17305</strain>
    </source>
</reference>
<evidence type="ECO:0000259" key="2">
    <source>
        <dbReference type="Pfam" id="PF02517"/>
    </source>
</evidence>
<dbReference type="GO" id="GO:0004175">
    <property type="term" value="F:endopeptidase activity"/>
    <property type="evidence" value="ECO:0007669"/>
    <property type="project" value="UniProtKB-ARBA"/>
</dbReference>
<gene>
    <name evidence="3" type="ORF">FB475_0964</name>
</gene>
<dbReference type="AlphaFoldDB" id="A0A542ENC7"/>
<keyword evidence="3" id="KW-0645">Protease</keyword>
<feature type="domain" description="CAAX prenyl protease 2/Lysostaphin resistance protein A-like" evidence="2">
    <location>
        <begin position="185"/>
        <end position="278"/>
    </location>
</feature>
<dbReference type="Proteomes" id="UP000316298">
    <property type="component" value="Unassembled WGS sequence"/>
</dbReference>
<keyword evidence="1" id="KW-0812">Transmembrane</keyword>
<dbReference type="Pfam" id="PF02517">
    <property type="entry name" value="Rce1-like"/>
    <property type="match status" value="1"/>
</dbReference>
<evidence type="ECO:0000313" key="3">
    <source>
        <dbReference type="EMBL" id="TQJ16858.1"/>
    </source>
</evidence>
<feature type="transmembrane region" description="Helical" evidence="1">
    <location>
        <begin position="147"/>
        <end position="166"/>
    </location>
</feature>
<feature type="transmembrane region" description="Helical" evidence="1">
    <location>
        <begin position="238"/>
        <end position="260"/>
    </location>
</feature>
<accession>A0A542ENC7</accession>